<dbReference type="InterPro" id="IPR029063">
    <property type="entry name" value="SAM-dependent_MTases_sf"/>
</dbReference>
<protein>
    <submittedName>
        <fullName evidence="2">Methyltransferase-like protein 27</fullName>
    </submittedName>
</protein>
<evidence type="ECO:0000313" key="2">
    <source>
        <dbReference type="Ensembl" id="ENSSAUP00010026298.1"/>
    </source>
</evidence>
<dbReference type="PANTHER" id="PTHR43591:SF101">
    <property type="entry name" value="METHYLTRANSFERASE-LIKE PROTEIN 27"/>
    <property type="match status" value="1"/>
</dbReference>
<dbReference type="GeneTree" id="ENSGT00530000063975"/>
<dbReference type="Gene3D" id="3.40.50.150">
    <property type="entry name" value="Vaccinia Virus protein VP39"/>
    <property type="match status" value="1"/>
</dbReference>
<reference evidence="2" key="1">
    <citation type="submission" date="2021-04" db="EMBL/GenBank/DDBJ databases">
        <authorList>
            <consortium name="Wellcome Sanger Institute Data Sharing"/>
        </authorList>
    </citation>
    <scope>NUCLEOTIDE SEQUENCE [LARGE SCALE GENOMIC DNA]</scope>
</reference>
<dbReference type="PANTHER" id="PTHR43591">
    <property type="entry name" value="METHYLTRANSFERASE"/>
    <property type="match status" value="1"/>
</dbReference>
<dbReference type="Proteomes" id="UP000472265">
    <property type="component" value="Chromosome 17"/>
</dbReference>
<reference evidence="2" key="3">
    <citation type="submission" date="2025-09" db="UniProtKB">
        <authorList>
            <consortium name="Ensembl"/>
        </authorList>
    </citation>
    <scope>IDENTIFICATION</scope>
</reference>
<accession>A0A671VHF9</accession>
<dbReference type="CDD" id="cd02440">
    <property type="entry name" value="AdoMet_MTases"/>
    <property type="match status" value="1"/>
</dbReference>
<keyword evidence="3" id="KW-1185">Reference proteome</keyword>
<dbReference type="SUPFAM" id="SSF53335">
    <property type="entry name" value="S-adenosyl-L-methionine-dependent methyltransferases"/>
    <property type="match status" value="1"/>
</dbReference>
<dbReference type="Ensembl" id="ENSSAUT00010027771.1">
    <property type="protein sequence ID" value="ENSSAUP00010026298.1"/>
    <property type="gene ID" value="ENSSAUG00010011420.1"/>
</dbReference>
<name>A0A671VHF9_SPAAU</name>
<evidence type="ECO:0000259" key="1">
    <source>
        <dbReference type="Pfam" id="PF13649"/>
    </source>
</evidence>
<gene>
    <name evidence="2" type="primary">LOC115566883</name>
</gene>
<dbReference type="AlphaFoldDB" id="A0A671VHF9"/>
<proteinExistence type="predicted"/>
<sequence>MADCSRTVDDVKSLMESFSGSGPQQMTEFYDRWAPTYEQDSNALNYRPAHLAVDLVNSKFSGSREEAQVLDLACGTGLVAKLMSELGFRHFVGVDCSQGMLDQAAKTGLYQDLKLATLGAEPLPAETGTFDVVIITGSLHEDYVPVSVVREFCDALKPGGFACMTAVDRKTELGDKYRASLQRELQLMEEEGRWTHVSTHQIEQYMLDVYRDDKQNKHYIQGTMYLYRKSLN</sequence>
<organism evidence="2 3">
    <name type="scientific">Sparus aurata</name>
    <name type="common">Gilthead sea bream</name>
    <dbReference type="NCBI Taxonomy" id="8175"/>
    <lineage>
        <taxon>Eukaryota</taxon>
        <taxon>Metazoa</taxon>
        <taxon>Chordata</taxon>
        <taxon>Craniata</taxon>
        <taxon>Vertebrata</taxon>
        <taxon>Euteleostomi</taxon>
        <taxon>Actinopterygii</taxon>
        <taxon>Neopterygii</taxon>
        <taxon>Teleostei</taxon>
        <taxon>Neoteleostei</taxon>
        <taxon>Acanthomorphata</taxon>
        <taxon>Eupercaria</taxon>
        <taxon>Spariformes</taxon>
        <taxon>Sparidae</taxon>
        <taxon>Sparus</taxon>
    </lineage>
</organism>
<reference evidence="2" key="2">
    <citation type="submission" date="2025-08" db="UniProtKB">
        <authorList>
            <consortium name="Ensembl"/>
        </authorList>
    </citation>
    <scope>IDENTIFICATION</scope>
</reference>
<dbReference type="OMA" id="CIERCSR"/>
<evidence type="ECO:0000313" key="3">
    <source>
        <dbReference type="Proteomes" id="UP000472265"/>
    </source>
</evidence>
<dbReference type="InterPro" id="IPR041698">
    <property type="entry name" value="Methyltransf_25"/>
</dbReference>
<dbReference type="Pfam" id="PF13649">
    <property type="entry name" value="Methyltransf_25"/>
    <property type="match status" value="1"/>
</dbReference>
<feature type="domain" description="Methyltransferase" evidence="1">
    <location>
        <begin position="69"/>
        <end position="160"/>
    </location>
</feature>